<dbReference type="Proteomes" id="UP001497392">
    <property type="component" value="Unassembled WGS sequence"/>
</dbReference>
<comment type="caution">
    <text evidence="2">The sequence shown here is derived from an EMBL/GenBank/DDBJ whole genome shotgun (WGS) entry which is preliminary data.</text>
</comment>
<feature type="domain" description="Nudix hydrolase" evidence="1">
    <location>
        <begin position="74"/>
        <end position="181"/>
    </location>
</feature>
<dbReference type="InterPro" id="IPR000086">
    <property type="entry name" value="NUDIX_hydrolase_dom"/>
</dbReference>
<accession>A0ABP1FJ70</accession>
<reference evidence="2 3" key="1">
    <citation type="submission" date="2024-06" db="EMBL/GenBank/DDBJ databases">
        <authorList>
            <person name="Kraege A."/>
            <person name="Thomma B."/>
        </authorList>
    </citation>
    <scope>NUCLEOTIDE SEQUENCE [LARGE SCALE GENOMIC DNA]</scope>
</reference>
<organism evidence="2 3">
    <name type="scientific">Coccomyxa viridis</name>
    <dbReference type="NCBI Taxonomy" id="1274662"/>
    <lineage>
        <taxon>Eukaryota</taxon>
        <taxon>Viridiplantae</taxon>
        <taxon>Chlorophyta</taxon>
        <taxon>core chlorophytes</taxon>
        <taxon>Trebouxiophyceae</taxon>
        <taxon>Trebouxiophyceae incertae sedis</taxon>
        <taxon>Coccomyxaceae</taxon>
        <taxon>Coccomyxa</taxon>
    </lineage>
</organism>
<keyword evidence="3" id="KW-1185">Reference proteome</keyword>
<dbReference type="Gene3D" id="3.90.79.10">
    <property type="entry name" value="Nucleoside Triphosphate Pyrophosphohydrolase"/>
    <property type="match status" value="1"/>
</dbReference>
<dbReference type="EMBL" id="CAXHTA020000001">
    <property type="protein sequence ID" value="CAL5218916.1"/>
    <property type="molecule type" value="Genomic_DNA"/>
</dbReference>
<evidence type="ECO:0000313" key="3">
    <source>
        <dbReference type="Proteomes" id="UP001497392"/>
    </source>
</evidence>
<name>A0ABP1FJ70_9CHLO</name>
<dbReference type="InterPro" id="IPR015797">
    <property type="entry name" value="NUDIX_hydrolase-like_dom_sf"/>
</dbReference>
<evidence type="ECO:0000259" key="1">
    <source>
        <dbReference type="Pfam" id="PF00293"/>
    </source>
</evidence>
<dbReference type="Pfam" id="PF00293">
    <property type="entry name" value="NUDIX"/>
    <property type="match status" value="1"/>
</dbReference>
<sequence>MADANGEQQEYSFEITHEEVVKKRYLTLYNRRIRFPAHADKPAQEHEYDIIGHPQLNFSFVVVFPFHPYTDGRPGGEVTLLREHCQGPNAMLYTLPTGGYEPRKSSSFLAAAQAELSEEAHLSGGEWVELLEPEHPGIAEVKWCRNRFRPFLCIAPQRDDSPGQRDAEEFIEVNRVDLAELRRMLGVSDMLLPCMTTTYLAFDKLQSMGHL</sequence>
<evidence type="ECO:0000313" key="2">
    <source>
        <dbReference type="EMBL" id="CAL5218916.1"/>
    </source>
</evidence>
<protein>
    <submittedName>
        <fullName evidence="2">G662 protein</fullName>
    </submittedName>
</protein>
<dbReference type="SUPFAM" id="SSF55811">
    <property type="entry name" value="Nudix"/>
    <property type="match status" value="1"/>
</dbReference>
<gene>
    <name evidence="2" type="primary">g662</name>
    <name evidence="2" type="ORF">VP750_LOCUS575</name>
</gene>
<proteinExistence type="predicted"/>